<dbReference type="AlphaFoldDB" id="A0A917TSN6"/>
<keyword evidence="4" id="KW-1185">Reference proteome</keyword>
<reference evidence="3" key="1">
    <citation type="journal article" date="2014" name="Int. J. Syst. Evol. Microbiol.">
        <title>Complete genome sequence of Corynebacterium casei LMG S-19264T (=DSM 44701T), isolated from a smear-ripened cheese.</title>
        <authorList>
            <consortium name="US DOE Joint Genome Institute (JGI-PGF)"/>
            <person name="Walter F."/>
            <person name="Albersmeier A."/>
            <person name="Kalinowski J."/>
            <person name="Ruckert C."/>
        </authorList>
    </citation>
    <scope>NUCLEOTIDE SEQUENCE</scope>
    <source>
        <strain evidence="3">JCM 19831</strain>
    </source>
</reference>
<keyword evidence="2" id="KW-0560">Oxidoreductase</keyword>
<dbReference type="Pfam" id="PF13561">
    <property type="entry name" value="adh_short_C2"/>
    <property type="match status" value="1"/>
</dbReference>
<comment type="caution">
    <text evidence="3">The sequence shown here is derived from an EMBL/GenBank/DDBJ whole genome shotgun (WGS) entry which is preliminary data.</text>
</comment>
<dbReference type="PROSITE" id="PS00061">
    <property type="entry name" value="ADH_SHORT"/>
    <property type="match status" value="1"/>
</dbReference>
<evidence type="ECO:0000313" key="4">
    <source>
        <dbReference type="Proteomes" id="UP000642070"/>
    </source>
</evidence>
<dbReference type="EMBL" id="BMPI01000019">
    <property type="protein sequence ID" value="GGM36349.1"/>
    <property type="molecule type" value="Genomic_DNA"/>
</dbReference>
<dbReference type="SUPFAM" id="SSF51735">
    <property type="entry name" value="NAD(P)-binding Rossmann-fold domains"/>
    <property type="match status" value="1"/>
</dbReference>
<dbReference type="PANTHER" id="PTHR24321">
    <property type="entry name" value="DEHYDROGENASES, SHORT CHAIN"/>
    <property type="match status" value="1"/>
</dbReference>
<dbReference type="Proteomes" id="UP000642070">
    <property type="component" value="Unassembled WGS sequence"/>
</dbReference>
<dbReference type="PRINTS" id="PR00081">
    <property type="entry name" value="GDHRDH"/>
</dbReference>
<accession>A0A917TSN6</accession>
<organism evidence="3 4">
    <name type="scientific">Dactylosporangium sucinum</name>
    <dbReference type="NCBI Taxonomy" id="1424081"/>
    <lineage>
        <taxon>Bacteria</taxon>
        <taxon>Bacillati</taxon>
        <taxon>Actinomycetota</taxon>
        <taxon>Actinomycetes</taxon>
        <taxon>Micromonosporales</taxon>
        <taxon>Micromonosporaceae</taxon>
        <taxon>Dactylosporangium</taxon>
    </lineage>
</organism>
<dbReference type="InterPro" id="IPR020904">
    <property type="entry name" value="Sc_DH/Rdtase_CS"/>
</dbReference>
<dbReference type="InterPro" id="IPR002347">
    <property type="entry name" value="SDR_fam"/>
</dbReference>
<protein>
    <submittedName>
        <fullName evidence="3">Short-chain dehydrogenase/reductase</fullName>
    </submittedName>
</protein>
<dbReference type="FunFam" id="3.40.50.720:FF:000084">
    <property type="entry name" value="Short-chain dehydrogenase reductase"/>
    <property type="match status" value="1"/>
</dbReference>
<evidence type="ECO:0000313" key="3">
    <source>
        <dbReference type="EMBL" id="GGM36349.1"/>
    </source>
</evidence>
<dbReference type="Gene3D" id="3.40.50.720">
    <property type="entry name" value="NAD(P)-binding Rossmann-like Domain"/>
    <property type="match status" value="1"/>
</dbReference>
<dbReference type="PANTHER" id="PTHR24321:SF8">
    <property type="entry name" value="ESTRADIOL 17-BETA-DEHYDROGENASE 8-RELATED"/>
    <property type="match status" value="1"/>
</dbReference>
<name>A0A917TSN6_9ACTN</name>
<dbReference type="PRINTS" id="PR00080">
    <property type="entry name" value="SDRFAMILY"/>
</dbReference>
<dbReference type="CDD" id="cd05233">
    <property type="entry name" value="SDR_c"/>
    <property type="match status" value="1"/>
</dbReference>
<proteinExistence type="inferred from homology"/>
<gene>
    <name evidence="3" type="ORF">GCM10007977_042160</name>
</gene>
<dbReference type="GO" id="GO:0016491">
    <property type="term" value="F:oxidoreductase activity"/>
    <property type="evidence" value="ECO:0007669"/>
    <property type="project" value="UniProtKB-KW"/>
</dbReference>
<evidence type="ECO:0000256" key="2">
    <source>
        <dbReference type="ARBA" id="ARBA00023002"/>
    </source>
</evidence>
<comment type="similarity">
    <text evidence="1">Belongs to the short-chain dehydrogenases/reductases (SDR) family.</text>
</comment>
<reference evidence="3" key="2">
    <citation type="submission" date="2020-09" db="EMBL/GenBank/DDBJ databases">
        <authorList>
            <person name="Sun Q."/>
            <person name="Ohkuma M."/>
        </authorList>
    </citation>
    <scope>NUCLEOTIDE SEQUENCE</scope>
    <source>
        <strain evidence="3">JCM 19831</strain>
    </source>
</reference>
<evidence type="ECO:0000256" key="1">
    <source>
        <dbReference type="ARBA" id="ARBA00006484"/>
    </source>
</evidence>
<sequence>MMKGADVTVASSTRFAGVHAIVTGGARGIGFATVAALLRESAAVTFCDRDRAAGEQALGLLPARAPATFVHADVAVEADVAAVVARGADAYGPPTVLVNNAGVNANFDAVEMSSDEWDDFFAVDLKASWLFAKYCLPHMTRAGGGAIVNVSSIHGTATLEGFFPYAAAKSGLLGLTRSLALDYGRHGVRVNVVMPGFTRTRLVRESIDRHDDPAAAEARMVGAVAIGRIAEPEEVASVIVFLASSEASYVTGASIAVDGGLAARRSGA</sequence>
<dbReference type="InterPro" id="IPR036291">
    <property type="entry name" value="NAD(P)-bd_dom_sf"/>
</dbReference>